<dbReference type="Gene3D" id="3.40.1090.10">
    <property type="entry name" value="Cytosolic phospholipase A2 catalytic domain"/>
    <property type="match status" value="2"/>
</dbReference>
<keyword evidence="3 4" id="KW-0443">Lipid metabolism</keyword>
<evidence type="ECO:0000256" key="2">
    <source>
        <dbReference type="ARBA" id="ARBA00022963"/>
    </source>
</evidence>
<dbReference type="PROSITE" id="PS51635">
    <property type="entry name" value="PNPLA"/>
    <property type="match status" value="1"/>
</dbReference>
<dbReference type="Proteomes" id="UP000053947">
    <property type="component" value="Unassembled WGS sequence"/>
</dbReference>
<proteinExistence type="predicted"/>
<feature type="short sequence motif" description="GXSXG" evidence="4">
    <location>
        <begin position="38"/>
        <end position="42"/>
    </location>
</feature>
<dbReference type="GO" id="GO:0016787">
    <property type="term" value="F:hydrolase activity"/>
    <property type="evidence" value="ECO:0007669"/>
    <property type="project" value="UniProtKB-UniRule"/>
</dbReference>
<evidence type="ECO:0000256" key="4">
    <source>
        <dbReference type="PROSITE-ProRule" id="PRU01161"/>
    </source>
</evidence>
<dbReference type="OrthoDB" id="9770965at2"/>
<dbReference type="InterPro" id="IPR016035">
    <property type="entry name" value="Acyl_Trfase/lysoPLipase"/>
</dbReference>
<dbReference type="SUPFAM" id="SSF52151">
    <property type="entry name" value="FabD/lysophospholipase-like"/>
    <property type="match status" value="1"/>
</dbReference>
<feature type="active site" description="Nucleophile" evidence="4">
    <location>
        <position position="40"/>
    </location>
</feature>
<organism evidence="6 7">
    <name type="scientific">Dehalogenimonas alkenigignens</name>
    <dbReference type="NCBI Taxonomy" id="1217799"/>
    <lineage>
        <taxon>Bacteria</taxon>
        <taxon>Bacillati</taxon>
        <taxon>Chloroflexota</taxon>
        <taxon>Dehalococcoidia</taxon>
        <taxon>Dehalococcoidales</taxon>
        <taxon>Dehalococcoidaceae</taxon>
        <taxon>Dehalogenimonas</taxon>
    </lineage>
</organism>
<evidence type="ECO:0000259" key="5">
    <source>
        <dbReference type="PROSITE" id="PS51635"/>
    </source>
</evidence>
<protein>
    <submittedName>
        <fullName evidence="6">Putative esterase of the alpha-beta hydrolase superfamily</fullName>
    </submittedName>
</protein>
<reference evidence="6 7" key="1">
    <citation type="submission" date="2015-06" db="EMBL/GenBank/DDBJ databases">
        <title>Genome sequence of the organohalide-respiring Dehalogenimonas alkenigignens type strain (IP3-3T).</title>
        <authorList>
            <person name="Key T.A."/>
            <person name="Richmond D.P."/>
            <person name="Bowman K.S."/>
            <person name="Cho Y.-J."/>
            <person name="Chun J."/>
            <person name="da Costa M.S."/>
            <person name="Rainey F.A."/>
            <person name="Moe W.M."/>
        </authorList>
    </citation>
    <scope>NUCLEOTIDE SEQUENCE [LARGE SCALE GENOMIC DNA]</scope>
    <source>
        <strain evidence="6 7">IP3-3</strain>
    </source>
</reference>
<sequence length="263" mass="28266">MHKKVGLALSSGAARGLAHIGVLAGLKDHDIHIDMITGTSMGAFIAAMYARGEEVEGIKRVVSDLGQKRLSLLFDPVLPRSSLIRGRKMAEEVRSAIGDIRFSELNIPFACSATDLAQGRTVVIDEGPVWEAVMASISIPILLPPVRLKRHLLVDGGITNPIPVATLKDMGADVVIAVDTVSRENALGDMIFDGNSKPPNIFNIAFQTINLVGCQALKNSVVDADIVIKPRVNQIGWIDFKSIDDCIAEGRLALEKSIDRING</sequence>
<dbReference type="PANTHER" id="PTHR14226:SF76">
    <property type="entry name" value="NTE FAMILY PROTEIN RSSA"/>
    <property type="match status" value="1"/>
</dbReference>
<feature type="domain" description="PNPLA" evidence="5">
    <location>
        <begin position="7"/>
        <end position="168"/>
    </location>
</feature>
<dbReference type="AlphaFoldDB" id="A0A0W0GGZ7"/>
<dbReference type="STRING" id="1217799.DEALK_06680"/>
<dbReference type="CDD" id="cd07205">
    <property type="entry name" value="Pat_PNPLA6_PNPLA7_NTE1_like"/>
    <property type="match status" value="1"/>
</dbReference>
<keyword evidence="2 4" id="KW-0442">Lipid degradation</keyword>
<feature type="short sequence motif" description="DGA/G" evidence="4">
    <location>
        <begin position="155"/>
        <end position="157"/>
    </location>
</feature>
<dbReference type="EMBL" id="LFDV01000002">
    <property type="protein sequence ID" value="KTB47823.1"/>
    <property type="molecule type" value="Genomic_DNA"/>
</dbReference>
<keyword evidence="7" id="KW-1185">Reference proteome</keyword>
<name>A0A0W0GGZ7_9CHLR</name>
<dbReference type="Pfam" id="PF01734">
    <property type="entry name" value="Patatin"/>
    <property type="match status" value="1"/>
</dbReference>
<comment type="caution">
    <text evidence="6">The sequence shown here is derived from an EMBL/GenBank/DDBJ whole genome shotgun (WGS) entry which is preliminary data.</text>
</comment>
<accession>A0A0W0GGZ7</accession>
<dbReference type="RefSeq" id="WP_058438656.1">
    <property type="nucleotide sequence ID" value="NZ_KQ758903.1"/>
</dbReference>
<dbReference type="PANTHER" id="PTHR14226">
    <property type="entry name" value="NEUROPATHY TARGET ESTERASE/SWISS CHEESE D.MELANOGASTER"/>
    <property type="match status" value="1"/>
</dbReference>
<dbReference type="InterPro" id="IPR050301">
    <property type="entry name" value="NTE"/>
</dbReference>
<evidence type="ECO:0000256" key="1">
    <source>
        <dbReference type="ARBA" id="ARBA00022801"/>
    </source>
</evidence>
<evidence type="ECO:0000313" key="6">
    <source>
        <dbReference type="EMBL" id="KTB47823.1"/>
    </source>
</evidence>
<evidence type="ECO:0000313" key="7">
    <source>
        <dbReference type="Proteomes" id="UP000053947"/>
    </source>
</evidence>
<dbReference type="GO" id="GO:0016042">
    <property type="term" value="P:lipid catabolic process"/>
    <property type="evidence" value="ECO:0007669"/>
    <property type="project" value="UniProtKB-UniRule"/>
</dbReference>
<feature type="active site" description="Proton acceptor" evidence="4">
    <location>
        <position position="155"/>
    </location>
</feature>
<gene>
    <name evidence="6" type="ORF">DEALK_06680</name>
</gene>
<comment type="caution">
    <text evidence="4">Lacks conserved residue(s) required for the propagation of feature annotation.</text>
</comment>
<keyword evidence="1 4" id="KW-0378">Hydrolase</keyword>
<dbReference type="InterPro" id="IPR002641">
    <property type="entry name" value="PNPLA_dom"/>
</dbReference>
<evidence type="ECO:0000256" key="3">
    <source>
        <dbReference type="ARBA" id="ARBA00023098"/>
    </source>
</evidence>